<dbReference type="GO" id="GO:0005085">
    <property type="term" value="F:guanyl-nucleotide exchange factor activity"/>
    <property type="evidence" value="ECO:0007669"/>
    <property type="project" value="UniProtKB-KW"/>
</dbReference>
<keyword evidence="3" id="KW-0597">Phosphoprotein</keyword>
<keyword evidence="5" id="KW-0966">Cell projection</keyword>
<dbReference type="Gene3D" id="2.30.30.40">
    <property type="entry name" value="SH3 Domains"/>
    <property type="match status" value="1"/>
</dbReference>
<dbReference type="Pfam" id="PF16523">
    <property type="entry name" value="betaPIX_CC"/>
    <property type="match status" value="1"/>
</dbReference>
<dbReference type="Gene3D" id="1.20.5.390">
    <property type="entry name" value="L1 transposable element, trimerization domain"/>
    <property type="match status" value="1"/>
</dbReference>
<dbReference type="SUPFAM" id="SSF47576">
    <property type="entry name" value="Calponin-homology domain, CH-domain"/>
    <property type="match status" value="1"/>
</dbReference>
<keyword evidence="2 6" id="KW-0728">SH3 domain</keyword>
<dbReference type="PROSITE" id="PS50021">
    <property type="entry name" value="CH"/>
    <property type="match status" value="1"/>
</dbReference>
<dbReference type="Pfam" id="PF00169">
    <property type="entry name" value="PH"/>
    <property type="match status" value="1"/>
</dbReference>
<dbReference type="InterPro" id="IPR001715">
    <property type="entry name" value="CH_dom"/>
</dbReference>
<dbReference type="SUPFAM" id="SSF48065">
    <property type="entry name" value="DBL homology domain (DH-domain)"/>
    <property type="match status" value="1"/>
</dbReference>
<dbReference type="PROSITE" id="PS50010">
    <property type="entry name" value="DH_2"/>
    <property type="match status" value="1"/>
</dbReference>
<dbReference type="GO" id="GO:0005737">
    <property type="term" value="C:cytoplasm"/>
    <property type="evidence" value="ECO:0007669"/>
    <property type="project" value="TreeGrafter"/>
</dbReference>
<feature type="compositionally biased region" description="Basic residues" evidence="7">
    <location>
        <begin position="610"/>
        <end position="622"/>
    </location>
</feature>
<evidence type="ECO:0000256" key="2">
    <source>
        <dbReference type="ARBA" id="ARBA00022443"/>
    </source>
</evidence>
<dbReference type="Pfam" id="PF00621">
    <property type="entry name" value="RhoGEF"/>
    <property type="match status" value="1"/>
</dbReference>
<dbReference type="GO" id="GO:0030032">
    <property type="term" value="P:lamellipodium assembly"/>
    <property type="evidence" value="ECO:0007669"/>
    <property type="project" value="TreeGrafter"/>
</dbReference>
<feature type="region of interest" description="Disordered" evidence="7">
    <location>
        <begin position="610"/>
        <end position="629"/>
    </location>
</feature>
<dbReference type="FunFam" id="2.30.29.30:FF:000094">
    <property type="entry name" value="Rho guanine nucleotide exchange factor 7"/>
    <property type="match status" value="1"/>
</dbReference>
<dbReference type="PROSITE" id="PS50003">
    <property type="entry name" value="PH_DOMAIN"/>
    <property type="match status" value="1"/>
</dbReference>
<dbReference type="AlphaFoldDB" id="A0AAV7CR04"/>
<dbReference type="Gene3D" id="1.20.900.10">
    <property type="entry name" value="Dbl homology (DH) domain"/>
    <property type="match status" value="1"/>
</dbReference>
<feature type="domain" description="PH" evidence="9">
    <location>
        <begin position="406"/>
        <end position="511"/>
    </location>
</feature>
<dbReference type="FunFam" id="2.30.30.40:FF:000034">
    <property type="entry name" value="Rho guanine nucleotide exchange factor (GEF) 7"/>
    <property type="match status" value="1"/>
</dbReference>
<dbReference type="GO" id="GO:0030027">
    <property type="term" value="C:lamellipodium"/>
    <property type="evidence" value="ECO:0007669"/>
    <property type="project" value="UniProtKB-SubCell"/>
</dbReference>
<sequence>MNSAEQTVTWLITLGVLESPKKTISDPEGFLQASLKDGVVLCRLLERLLPGTIDKVYPEPRTEAECLGNIREFLKGCSHFNLETFEANDLYQGQNINKVLNSLVLLNKVTADIGLGSDSVCVRPSSHRIKSFDSLGSQSVLGRSSKLLQGQYRSLDMTDNSNHHMVVRAKFNFQQTNEDELSFCKGDIIHVTRLEEGGWWEGTHSGKTGWFPSNYVREIKSSEKPVSPKSATLKSPPKGFETSAINKSYYNVVLQNILETENEYFKEIQNLLSNYLRHLQTSEKLNPTSISYLMGNLEEICSFQQLLVQSLEDCTKSPEGQQRVGGCFISLMNQMKSLYLAYCANHPSAVNVLTQHRYDYHPDRPDIQKSMTAFKNLSAQCQEVRKRKELELQILNEAIRGWEGDDIKTLGSVIYMSQVMIQCAGNEEKNERYLLLFPNVLLMLSASPRMSGFIYQGKLPLTGTCITKLEDNENHKNAYEISGNMIERITVSCNNQQDLQEWVDHLHKQTKFTSMSTPTIKPHSVPCHTLPSHPVTPSSKHSDCKPAPHTPAYHTLPHLSHHGTPHSINWSPLEPPKTSKPWSLSCLRPAPPLRPSAALCYKEDLSKSPKTMKKLLPKRKPERKPSDEEFALRKSTAALEEDAQILKVIEAYCTSAKTRQTLNSSSRKESAPQVLLPEEEKIIVEETRSNGQTVIEEKSLVDTVYALKDEVQELKQVCVP</sequence>
<dbReference type="InterPro" id="IPR036028">
    <property type="entry name" value="SH3-like_dom_sf"/>
</dbReference>
<feature type="domain" description="Calponin-homology (CH)" evidence="11">
    <location>
        <begin position="1"/>
        <end position="111"/>
    </location>
</feature>
<dbReference type="Pfam" id="PF16614">
    <property type="entry name" value="RhoGEF67_u2"/>
    <property type="match status" value="1"/>
</dbReference>
<proteinExistence type="predicted"/>
<dbReference type="FunFam" id="1.20.900.10:FF:000016">
    <property type="entry name" value="Rho guanine nucleotide exchange factor 6"/>
    <property type="match status" value="1"/>
</dbReference>
<protein>
    <recommendedName>
        <fullName evidence="14">Rho guanine nucleotide exchange factor 7</fullName>
    </recommendedName>
</protein>
<evidence type="ECO:0000259" key="11">
    <source>
        <dbReference type="PROSITE" id="PS50021"/>
    </source>
</evidence>
<dbReference type="InterPro" id="IPR035899">
    <property type="entry name" value="DBL_dom_sf"/>
</dbReference>
<feature type="domain" description="DH" evidence="10">
    <location>
        <begin position="249"/>
        <end position="393"/>
    </location>
</feature>
<evidence type="ECO:0000256" key="7">
    <source>
        <dbReference type="SAM" id="MobiDB-lite"/>
    </source>
</evidence>
<dbReference type="CDD" id="cd12061">
    <property type="entry name" value="SH3_betaPIX"/>
    <property type="match status" value="1"/>
</dbReference>
<gene>
    <name evidence="12" type="ORF">GDO81_005422</name>
</gene>
<accession>A0AAV7CR04</accession>
<evidence type="ECO:0000313" key="12">
    <source>
        <dbReference type="EMBL" id="KAG8586568.1"/>
    </source>
</evidence>
<dbReference type="SUPFAM" id="SSF50729">
    <property type="entry name" value="PH domain-like"/>
    <property type="match status" value="1"/>
</dbReference>
<dbReference type="PRINTS" id="PR00452">
    <property type="entry name" value="SH3DOMAIN"/>
</dbReference>
<dbReference type="SMART" id="SM00326">
    <property type="entry name" value="SH3"/>
    <property type="match status" value="1"/>
</dbReference>
<dbReference type="InterPro" id="IPR032409">
    <property type="entry name" value="GEF6/7_CC"/>
</dbReference>
<dbReference type="Gene3D" id="1.10.418.10">
    <property type="entry name" value="Calponin-like domain"/>
    <property type="match status" value="1"/>
</dbReference>
<evidence type="ECO:0000259" key="8">
    <source>
        <dbReference type="PROSITE" id="PS50002"/>
    </source>
</evidence>
<dbReference type="Pfam" id="PF07653">
    <property type="entry name" value="SH3_2"/>
    <property type="match status" value="1"/>
</dbReference>
<evidence type="ECO:0000259" key="10">
    <source>
        <dbReference type="PROSITE" id="PS50010"/>
    </source>
</evidence>
<feature type="domain" description="SH3" evidence="8">
    <location>
        <begin position="162"/>
        <end position="221"/>
    </location>
</feature>
<reference evidence="12" key="1">
    <citation type="thesis" date="2020" institute="ProQuest LLC" country="789 East Eisenhower Parkway, Ann Arbor, MI, USA">
        <title>Comparative Genomics and Chromosome Evolution.</title>
        <authorList>
            <person name="Mudd A.B."/>
        </authorList>
    </citation>
    <scope>NUCLEOTIDE SEQUENCE</scope>
    <source>
        <strain evidence="12">237g6f4</strain>
        <tissue evidence="12">Blood</tissue>
    </source>
</reference>
<dbReference type="InterPro" id="IPR046376">
    <property type="entry name" value="PH_Cool_Pix"/>
</dbReference>
<name>A0AAV7CR04_ENGPU</name>
<keyword evidence="13" id="KW-1185">Reference proteome</keyword>
<dbReference type="SMART" id="SM00033">
    <property type="entry name" value="CH"/>
    <property type="match status" value="1"/>
</dbReference>
<evidence type="ECO:0000256" key="6">
    <source>
        <dbReference type="PROSITE-ProRule" id="PRU00192"/>
    </source>
</evidence>
<evidence type="ECO:0000256" key="4">
    <source>
        <dbReference type="ARBA" id="ARBA00022658"/>
    </source>
</evidence>
<dbReference type="InterPro" id="IPR035789">
    <property type="entry name" value="BetaPIX_SH3"/>
</dbReference>
<dbReference type="SMART" id="SM00325">
    <property type="entry name" value="RhoGEF"/>
    <property type="match status" value="1"/>
</dbReference>
<dbReference type="SMART" id="SM00233">
    <property type="entry name" value="PH"/>
    <property type="match status" value="1"/>
</dbReference>
<dbReference type="FunFam" id="1.10.418.10:FF:000049">
    <property type="entry name" value="Rho guanine nucleotide exchange factor 7 isoform X1"/>
    <property type="match status" value="1"/>
</dbReference>
<dbReference type="PANTHER" id="PTHR46026:SF3">
    <property type="entry name" value="RHO GUANINE NUCLEOTIDE EXCHANGE FACTOR 7"/>
    <property type="match status" value="1"/>
</dbReference>
<comment type="caution">
    <text evidence="12">The sequence shown here is derived from an EMBL/GenBank/DDBJ whole genome shotgun (WGS) entry which is preliminary data.</text>
</comment>
<comment type="subcellular location">
    <subcellularLocation>
        <location evidence="1">Cell projection</location>
        <location evidence="1">Lamellipodium</location>
    </subcellularLocation>
</comment>
<dbReference type="Pfam" id="PF16615">
    <property type="entry name" value="RhoGEF67_u1"/>
    <property type="match status" value="1"/>
</dbReference>
<keyword evidence="4" id="KW-0344">Guanine-nucleotide releasing factor</keyword>
<dbReference type="PROSITE" id="PS50002">
    <property type="entry name" value="SH3"/>
    <property type="match status" value="1"/>
</dbReference>
<dbReference type="Pfam" id="PF00307">
    <property type="entry name" value="CH"/>
    <property type="match status" value="1"/>
</dbReference>
<dbReference type="InterPro" id="IPR011993">
    <property type="entry name" value="PH-like_dom_sf"/>
</dbReference>
<evidence type="ECO:0008006" key="14">
    <source>
        <dbReference type="Google" id="ProtNLM"/>
    </source>
</evidence>
<dbReference type="Proteomes" id="UP000824782">
    <property type="component" value="Unassembled WGS sequence"/>
</dbReference>
<evidence type="ECO:0000313" key="13">
    <source>
        <dbReference type="Proteomes" id="UP000824782"/>
    </source>
</evidence>
<dbReference type="EMBL" id="WNYA01000002">
    <property type="protein sequence ID" value="KAG8586568.1"/>
    <property type="molecule type" value="Genomic_DNA"/>
</dbReference>
<dbReference type="InterPro" id="IPR001452">
    <property type="entry name" value="SH3_domain"/>
</dbReference>
<dbReference type="InterPro" id="IPR001849">
    <property type="entry name" value="PH_domain"/>
</dbReference>
<evidence type="ECO:0000256" key="3">
    <source>
        <dbReference type="ARBA" id="ARBA00022553"/>
    </source>
</evidence>
<evidence type="ECO:0000256" key="1">
    <source>
        <dbReference type="ARBA" id="ARBA00004510"/>
    </source>
</evidence>
<dbReference type="InterPro" id="IPR036872">
    <property type="entry name" value="CH_dom_sf"/>
</dbReference>
<evidence type="ECO:0000256" key="5">
    <source>
        <dbReference type="ARBA" id="ARBA00023273"/>
    </source>
</evidence>
<organism evidence="12 13">
    <name type="scientific">Engystomops pustulosus</name>
    <name type="common">Tungara frog</name>
    <name type="synonym">Physalaemus pustulosus</name>
    <dbReference type="NCBI Taxonomy" id="76066"/>
    <lineage>
        <taxon>Eukaryota</taxon>
        <taxon>Metazoa</taxon>
        <taxon>Chordata</taxon>
        <taxon>Craniata</taxon>
        <taxon>Vertebrata</taxon>
        <taxon>Euteleostomi</taxon>
        <taxon>Amphibia</taxon>
        <taxon>Batrachia</taxon>
        <taxon>Anura</taxon>
        <taxon>Neobatrachia</taxon>
        <taxon>Hyloidea</taxon>
        <taxon>Leptodactylidae</taxon>
        <taxon>Leiuperinae</taxon>
        <taxon>Engystomops</taxon>
    </lineage>
</organism>
<dbReference type="CDD" id="cd01225">
    <property type="entry name" value="PH_Cool_Pix"/>
    <property type="match status" value="1"/>
</dbReference>
<dbReference type="SUPFAM" id="SSF50044">
    <property type="entry name" value="SH3-domain"/>
    <property type="match status" value="1"/>
</dbReference>
<evidence type="ECO:0000259" key="9">
    <source>
        <dbReference type="PROSITE" id="PS50003"/>
    </source>
</evidence>
<dbReference type="PANTHER" id="PTHR46026">
    <property type="entry name" value="RHO-TYPE GUANINE NUCLEOTIDE EXCHANGE FACTOR, ISOFORM F"/>
    <property type="match status" value="1"/>
</dbReference>
<dbReference type="CDD" id="cd21266">
    <property type="entry name" value="CH_betaPIX"/>
    <property type="match status" value="1"/>
</dbReference>
<dbReference type="Gene3D" id="2.30.29.30">
    <property type="entry name" value="Pleckstrin-homology domain (PH domain)/Phosphotyrosine-binding domain (PTB)"/>
    <property type="match status" value="1"/>
</dbReference>
<dbReference type="InterPro" id="IPR000219">
    <property type="entry name" value="DH_dom"/>
</dbReference>